<accession>A0A9P5U766</accession>
<dbReference type="Gene3D" id="3.80.10.10">
    <property type="entry name" value="Ribonuclease Inhibitor"/>
    <property type="match status" value="1"/>
</dbReference>
<dbReference type="InterPro" id="IPR032675">
    <property type="entry name" value="LRR_dom_sf"/>
</dbReference>
<dbReference type="AlphaFoldDB" id="A0A9P5U766"/>
<evidence type="ECO:0000313" key="1">
    <source>
        <dbReference type="EMBL" id="KAF9068522.1"/>
    </source>
</evidence>
<dbReference type="EMBL" id="JADNRY010000060">
    <property type="protein sequence ID" value="KAF9068522.1"/>
    <property type="molecule type" value="Genomic_DNA"/>
</dbReference>
<comment type="caution">
    <text evidence="1">The sequence shown here is derived from an EMBL/GenBank/DDBJ whole genome shotgun (WGS) entry which is preliminary data.</text>
</comment>
<dbReference type="OrthoDB" id="3069700at2759"/>
<keyword evidence="2" id="KW-1185">Reference proteome</keyword>
<gene>
    <name evidence="1" type="ORF">BDP27DRAFT_1421874</name>
</gene>
<proteinExistence type="predicted"/>
<sequence length="229" mass="25284">MAHGAKESPYVMLNLTSLTITETDNTRSTFSDAFSLLTAPALDSLELRLNTRKYVSNPVASIEAFLARSRCTLGILVLDGVSIVDEEVIALLKQLPSLIQLTIMDSLNSQATLPVTKKLVESLHGHRHSALHPTFIPIIPKLQSITLGVHSPGFDAELFVNMIASRWFPDSDEYSALNAGVSCMRSVELFLSKSCNDADYIGLNQFEKVGMCTVVKKRLAYKMRNYNTC</sequence>
<dbReference type="Proteomes" id="UP000772434">
    <property type="component" value="Unassembled WGS sequence"/>
</dbReference>
<reference evidence="1" key="1">
    <citation type="submission" date="2020-11" db="EMBL/GenBank/DDBJ databases">
        <authorList>
            <consortium name="DOE Joint Genome Institute"/>
            <person name="Ahrendt S."/>
            <person name="Riley R."/>
            <person name="Andreopoulos W."/>
            <person name="Labutti K."/>
            <person name="Pangilinan J."/>
            <person name="Ruiz-Duenas F.J."/>
            <person name="Barrasa J.M."/>
            <person name="Sanchez-Garcia M."/>
            <person name="Camarero S."/>
            <person name="Miyauchi S."/>
            <person name="Serrano A."/>
            <person name="Linde D."/>
            <person name="Babiker R."/>
            <person name="Drula E."/>
            <person name="Ayuso-Fernandez I."/>
            <person name="Pacheco R."/>
            <person name="Padilla G."/>
            <person name="Ferreira P."/>
            <person name="Barriuso J."/>
            <person name="Kellner H."/>
            <person name="Castanera R."/>
            <person name="Alfaro M."/>
            <person name="Ramirez L."/>
            <person name="Pisabarro A.G."/>
            <person name="Kuo A."/>
            <person name="Tritt A."/>
            <person name="Lipzen A."/>
            <person name="He G."/>
            <person name="Yan M."/>
            <person name="Ng V."/>
            <person name="Cullen D."/>
            <person name="Martin F."/>
            <person name="Rosso M.-N."/>
            <person name="Henrissat B."/>
            <person name="Hibbett D."/>
            <person name="Martinez A.T."/>
            <person name="Grigoriev I.V."/>
        </authorList>
    </citation>
    <scope>NUCLEOTIDE SEQUENCE</scope>
    <source>
        <strain evidence="1">AH 40177</strain>
    </source>
</reference>
<dbReference type="SUPFAM" id="SSF52047">
    <property type="entry name" value="RNI-like"/>
    <property type="match status" value="1"/>
</dbReference>
<protein>
    <submittedName>
        <fullName evidence="1">Uncharacterized protein</fullName>
    </submittedName>
</protein>
<name>A0A9P5U766_9AGAR</name>
<organism evidence="1 2">
    <name type="scientific">Rhodocollybia butyracea</name>
    <dbReference type="NCBI Taxonomy" id="206335"/>
    <lineage>
        <taxon>Eukaryota</taxon>
        <taxon>Fungi</taxon>
        <taxon>Dikarya</taxon>
        <taxon>Basidiomycota</taxon>
        <taxon>Agaricomycotina</taxon>
        <taxon>Agaricomycetes</taxon>
        <taxon>Agaricomycetidae</taxon>
        <taxon>Agaricales</taxon>
        <taxon>Marasmiineae</taxon>
        <taxon>Omphalotaceae</taxon>
        <taxon>Rhodocollybia</taxon>
    </lineage>
</organism>
<evidence type="ECO:0000313" key="2">
    <source>
        <dbReference type="Proteomes" id="UP000772434"/>
    </source>
</evidence>